<name>A0A9Y1BSL8_9ARCH</name>
<organism evidence="1">
    <name type="scientific">Candidatus Heimdallarchaeum endolithica</name>
    <dbReference type="NCBI Taxonomy" id="2876572"/>
    <lineage>
        <taxon>Archaea</taxon>
        <taxon>Promethearchaeati</taxon>
        <taxon>Candidatus Heimdallarchaeota</taxon>
        <taxon>Candidatus Heimdallarchaeia (ex Rinke et al. 2021) (nom. nud.)</taxon>
        <taxon>Candidatus Heimdallarchaeales</taxon>
        <taxon>Candidatus Heimdallarchaeaceae</taxon>
        <taxon>Candidatus Heimdallarchaeum</taxon>
    </lineage>
</organism>
<reference evidence="1" key="1">
    <citation type="journal article" date="2022" name="Nat. Microbiol.">
        <title>Unique mobile elements and scalable gene flow at the prokaryote-eukaryote boundary revealed by circularized Asgard archaea genomes.</title>
        <authorList>
            <person name="Wu F."/>
            <person name="Speth D.R."/>
            <person name="Philosof A."/>
            <person name="Cremiere A."/>
            <person name="Narayanan A."/>
            <person name="Barco R.A."/>
            <person name="Connon S.A."/>
            <person name="Amend J.P."/>
            <person name="Antoshechkin I.A."/>
            <person name="Orphan V.J."/>
        </authorList>
    </citation>
    <scope>NUCLEOTIDE SEQUENCE</scope>
    <source>
        <strain evidence="1">PR6</strain>
    </source>
</reference>
<dbReference type="Proteomes" id="UP001200513">
    <property type="component" value="Chromosome"/>
</dbReference>
<protein>
    <submittedName>
        <fullName evidence="1">TIGR04255 family protein</fullName>
    </submittedName>
</protein>
<dbReference type="InterPro" id="IPR026349">
    <property type="entry name" value="CHP04255"/>
</dbReference>
<proteinExistence type="predicted"/>
<gene>
    <name evidence="1" type="ORF">K9W46_04595</name>
</gene>
<sequence>MESVSSLSNLKSNYLVSVACDIRFPTLLITRNKIPEYQAKIRNEFPNLEIDLSGLAGILPNPPAELNEWIFTSKDNNKKIKVNVNRLVYILSKYPGYNAFKADINKYLLEFFKLCKIDRYTRVGIRYTNDIPLEKNDLIEELLELFNPVISVDVIENHPPYQFQSEYRWSSDKYKITLWNLLIKDNLGQYTYRIDIDAYTEIEGEISKVNSIIDNLHKELLSVFKENIKKKFIERTKG</sequence>
<dbReference type="EMBL" id="CP084167">
    <property type="protein sequence ID" value="UJG44463.1"/>
    <property type="molecule type" value="Genomic_DNA"/>
</dbReference>
<evidence type="ECO:0000313" key="1">
    <source>
        <dbReference type="EMBL" id="UJG44463.1"/>
    </source>
</evidence>
<accession>A0A9Y1BSL8</accession>
<dbReference type="AlphaFoldDB" id="A0A9Y1BSL8"/>
<dbReference type="NCBIfam" id="TIGR04255">
    <property type="entry name" value="sporadTIGR04255"/>
    <property type="match status" value="1"/>
</dbReference>